<dbReference type="RefSeq" id="WP_091673863.1">
    <property type="nucleotide sequence ID" value="NZ_FOKG01000008.1"/>
</dbReference>
<evidence type="ECO:0000313" key="3">
    <source>
        <dbReference type="Proteomes" id="UP000243799"/>
    </source>
</evidence>
<keyword evidence="3" id="KW-1185">Reference proteome</keyword>
<dbReference type="InterPro" id="IPR036724">
    <property type="entry name" value="Cobalamin-bd_sf"/>
</dbReference>
<dbReference type="AlphaFoldDB" id="A0A1I1A2Y4"/>
<protein>
    <recommendedName>
        <fullName evidence="1">B12-binding domain-containing protein</fullName>
    </recommendedName>
</protein>
<dbReference type="SUPFAM" id="SSF52242">
    <property type="entry name" value="Cobalamin (vitamin B12)-binding domain"/>
    <property type="match status" value="1"/>
</dbReference>
<sequence>MTRSPAATRLVLAELGADAEADPSAGLVVFARALRDAGAEVVHGGAMTSVGALVRVVEQEDPAALVLGLAQAGTEDPDPAALVAELVAALPGLAVYGLDARARRAGLPEPPADLGRAGDSTQT</sequence>
<dbReference type="Gene3D" id="3.40.50.280">
    <property type="entry name" value="Cobalamin-binding domain"/>
    <property type="match status" value="1"/>
</dbReference>
<dbReference type="PROSITE" id="PS51332">
    <property type="entry name" value="B12_BINDING"/>
    <property type="match status" value="1"/>
</dbReference>
<dbReference type="EMBL" id="FOKG01000008">
    <property type="protein sequence ID" value="SFB32311.1"/>
    <property type="molecule type" value="Genomic_DNA"/>
</dbReference>
<dbReference type="GO" id="GO:0031419">
    <property type="term" value="F:cobalamin binding"/>
    <property type="evidence" value="ECO:0007669"/>
    <property type="project" value="InterPro"/>
</dbReference>
<accession>A0A1I1A2Y4</accession>
<gene>
    <name evidence="2" type="ORF">SAMN05216266_108141</name>
</gene>
<organism evidence="2 3">
    <name type="scientific">Amycolatopsis marina</name>
    <dbReference type="NCBI Taxonomy" id="490629"/>
    <lineage>
        <taxon>Bacteria</taxon>
        <taxon>Bacillati</taxon>
        <taxon>Actinomycetota</taxon>
        <taxon>Actinomycetes</taxon>
        <taxon>Pseudonocardiales</taxon>
        <taxon>Pseudonocardiaceae</taxon>
        <taxon>Amycolatopsis</taxon>
    </lineage>
</organism>
<proteinExistence type="predicted"/>
<dbReference type="Proteomes" id="UP000243799">
    <property type="component" value="Unassembled WGS sequence"/>
</dbReference>
<feature type="domain" description="B12-binding" evidence="1">
    <location>
        <begin position="7"/>
        <end position="123"/>
    </location>
</feature>
<name>A0A1I1A2Y4_9PSEU</name>
<dbReference type="GO" id="GO:0046872">
    <property type="term" value="F:metal ion binding"/>
    <property type="evidence" value="ECO:0007669"/>
    <property type="project" value="InterPro"/>
</dbReference>
<evidence type="ECO:0000259" key="1">
    <source>
        <dbReference type="PROSITE" id="PS51332"/>
    </source>
</evidence>
<reference evidence="3" key="1">
    <citation type="submission" date="2016-10" db="EMBL/GenBank/DDBJ databases">
        <authorList>
            <person name="Varghese N."/>
            <person name="Submissions S."/>
        </authorList>
    </citation>
    <scope>NUCLEOTIDE SEQUENCE [LARGE SCALE GENOMIC DNA]</scope>
    <source>
        <strain evidence="3">CGMCC 4.3568</strain>
    </source>
</reference>
<dbReference type="OrthoDB" id="3624736at2"/>
<evidence type="ECO:0000313" key="2">
    <source>
        <dbReference type="EMBL" id="SFB32311.1"/>
    </source>
</evidence>
<dbReference type="InterPro" id="IPR006158">
    <property type="entry name" value="Cobalamin-bd"/>
</dbReference>
<dbReference type="STRING" id="490629.SAMN05216266_108141"/>